<reference evidence="1 2" key="1">
    <citation type="submission" date="2018-08" db="EMBL/GenBank/DDBJ databases">
        <title>A genome reference for cultivated species of the human gut microbiota.</title>
        <authorList>
            <person name="Zou Y."/>
            <person name="Xue W."/>
            <person name="Luo G."/>
        </authorList>
    </citation>
    <scope>NUCLEOTIDE SEQUENCE [LARGE SCALE GENOMIC DNA]</scope>
    <source>
        <strain evidence="1 2">OF01-1</strain>
    </source>
</reference>
<protein>
    <submittedName>
        <fullName evidence="1">PorT family protein</fullName>
    </submittedName>
</protein>
<dbReference type="InterPro" id="IPR008969">
    <property type="entry name" value="CarboxyPept-like_regulatory"/>
</dbReference>
<organism evidence="1 2">
    <name type="scientific">Bacteroides fragilis</name>
    <dbReference type="NCBI Taxonomy" id="817"/>
    <lineage>
        <taxon>Bacteria</taxon>
        <taxon>Pseudomonadati</taxon>
        <taxon>Bacteroidota</taxon>
        <taxon>Bacteroidia</taxon>
        <taxon>Bacteroidales</taxon>
        <taxon>Bacteroidaceae</taxon>
        <taxon>Bacteroides</taxon>
    </lineage>
</organism>
<dbReference type="SUPFAM" id="SSF56925">
    <property type="entry name" value="OMPA-like"/>
    <property type="match status" value="1"/>
</dbReference>
<proteinExistence type="predicted"/>
<dbReference type="GeneID" id="99672432"/>
<dbReference type="Proteomes" id="UP000284614">
    <property type="component" value="Unassembled WGS sequence"/>
</dbReference>
<dbReference type="Pfam" id="PF13715">
    <property type="entry name" value="CarbopepD_reg_2"/>
    <property type="match status" value="1"/>
</dbReference>
<dbReference type="Gene3D" id="2.60.40.1120">
    <property type="entry name" value="Carboxypeptidase-like, regulatory domain"/>
    <property type="match status" value="1"/>
</dbReference>
<evidence type="ECO:0000313" key="2">
    <source>
        <dbReference type="Proteomes" id="UP000284614"/>
    </source>
</evidence>
<dbReference type="InterPro" id="IPR011250">
    <property type="entry name" value="OMP/PagP_B-barrel"/>
</dbReference>
<dbReference type="Pfam" id="PF13568">
    <property type="entry name" value="OMP_b-brl_2"/>
    <property type="match status" value="1"/>
</dbReference>
<dbReference type="AlphaFoldDB" id="A0A081TWB9"/>
<sequence length="306" mass="32987">MKKVLILLLWLLPSCSVVILAQTQRIAGTVVVGDGQPAVGAAIVVKGTNIGAVTNVDGKFVIAEAPASAQQLVVYHVGMERKEVAVAPNVYIQLQPVEKGFSWNVKAGVSLFSFRRPDGLDERTGFSAGVGAEYNFSRHWAIQSGLMVTSKGATAEYDGYSPLSSSTEPISYKAKIAPIYLDIPILAAFKMDVSNHVKFVINIGPYLAVGMGGKYELTNKGGHKGESHNPFKSYSSLAEAKNKDALLKRFDIGVQGGIGFEIWKHYLVNASFQHGFMEPVKGGTLYAGDTEKHYPIGGILTVGYRF</sequence>
<evidence type="ECO:0000313" key="1">
    <source>
        <dbReference type="EMBL" id="RGY67687.1"/>
    </source>
</evidence>
<name>A0A081TWB9_BACFG</name>
<dbReference type="InterPro" id="IPR025665">
    <property type="entry name" value="Beta-barrel_OMP_2"/>
</dbReference>
<accession>A0A081TWB9</accession>
<dbReference type="EMBL" id="QSDG01000013">
    <property type="protein sequence ID" value="RGY67687.1"/>
    <property type="molecule type" value="Genomic_DNA"/>
</dbReference>
<gene>
    <name evidence="1" type="ORF">DXA27_14970</name>
</gene>
<comment type="caution">
    <text evidence="1">The sequence shown here is derived from an EMBL/GenBank/DDBJ whole genome shotgun (WGS) entry which is preliminary data.</text>
</comment>
<dbReference type="RefSeq" id="WP_005823402.1">
    <property type="nucleotide sequence ID" value="NZ_CP018937.1"/>
</dbReference>
<dbReference type="SUPFAM" id="SSF49464">
    <property type="entry name" value="Carboxypeptidase regulatory domain-like"/>
    <property type="match status" value="1"/>
</dbReference>